<dbReference type="InterPro" id="IPR007855">
    <property type="entry name" value="RDRP"/>
</dbReference>
<dbReference type="GO" id="GO:0031380">
    <property type="term" value="C:nuclear RNA-directed RNA polymerase complex"/>
    <property type="evidence" value="ECO:0007669"/>
    <property type="project" value="TreeGrafter"/>
</dbReference>
<keyword evidence="1" id="KW-0548">Nucleotidyltransferase</keyword>
<evidence type="ECO:0000313" key="5">
    <source>
        <dbReference type="Proteomes" id="UP001213000"/>
    </source>
</evidence>
<comment type="caution">
    <text evidence="4">The sequence shown here is derived from an EMBL/GenBank/DDBJ whole genome shotgun (WGS) entry which is preliminary data.</text>
</comment>
<reference evidence="4" key="1">
    <citation type="submission" date="2022-07" db="EMBL/GenBank/DDBJ databases">
        <title>Genome Sequence of Leucocoprinus birnbaumii.</title>
        <authorList>
            <person name="Buettner E."/>
        </authorList>
    </citation>
    <scope>NUCLEOTIDE SEQUENCE</scope>
    <source>
        <strain evidence="4">VT141</strain>
    </source>
</reference>
<feature type="domain" description="RDRP core" evidence="3">
    <location>
        <begin position="440"/>
        <end position="1066"/>
    </location>
</feature>
<dbReference type="AlphaFoldDB" id="A0AAD5VPS2"/>
<comment type="catalytic activity">
    <reaction evidence="1">
        <text>RNA(n) + a ribonucleoside 5'-triphosphate = RNA(n+1) + diphosphate</text>
        <dbReference type="Rhea" id="RHEA:21248"/>
        <dbReference type="Rhea" id="RHEA-COMP:14527"/>
        <dbReference type="Rhea" id="RHEA-COMP:17342"/>
        <dbReference type="ChEBI" id="CHEBI:33019"/>
        <dbReference type="ChEBI" id="CHEBI:61557"/>
        <dbReference type="ChEBI" id="CHEBI:140395"/>
        <dbReference type="EC" id="2.7.7.48"/>
    </reaction>
</comment>
<comment type="similarity">
    <text evidence="1">Belongs to the RdRP family.</text>
</comment>
<organism evidence="4 5">
    <name type="scientific">Leucocoprinus birnbaumii</name>
    <dbReference type="NCBI Taxonomy" id="56174"/>
    <lineage>
        <taxon>Eukaryota</taxon>
        <taxon>Fungi</taxon>
        <taxon>Dikarya</taxon>
        <taxon>Basidiomycota</taxon>
        <taxon>Agaricomycotina</taxon>
        <taxon>Agaricomycetes</taxon>
        <taxon>Agaricomycetidae</taxon>
        <taxon>Agaricales</taxon>
        <taxon>Agaricineae</taxon>
        <taxon>Agaricaceae</taxon>
        <taxon>Leucocoprinus</taxon>
    </lineage>
</organism>
<evidence type="ECO:0000313" key="4">
    <source>
        <dbReference type="EMBL" id="KAJ3566178.1"/>
    </source>
</evidence>
<feature type="region of interest" description="Disordered" evidence="2">
    <location>
        <begin position="192"/>
        <end position="212"/>
    </location>
</feature>
<keyword evidence="1" id="KW-0808">Transferase</keyword>
<accession>A0AAD5VPS2</accession>
<feature type="region of interest" description="Disordered" evidence="2">
    <location>
        <begin position="1169"/>
        <end position="1191"/>
    </location>
</feature>
<keyword evidence="1" id="KW-0696">RNA-directed RNA polymerase</keyword>
<feature type="region of interest" description="Disordered" evidence="2">
    <location>
        <begin position="1"/>
        <end position="31"/>
    </location>
</feature>
<keyword evidence="1" id="KW-0694">RNA-binding</keyword>
<evidence type="ECO:0000259" key="3">
    <source>
        <dbReference type="Pfam" id="PF05183"/>
    </source>
</evidence>
<dbReference type="GO" id="GO:0030422">
    <property type="term" value="P:siRNA processing"/>
    <property type="evidence" value="ECO:0007669"/>
    <property type="project" value="TreeGrafter"/>
</dbReference>
<feature type="compositionally biased region" description="Acidic residues" evidence="2">
    <location>
        <begin position="19"/>
        <end position="31"/>
    </location>
</feature>
<dbReference type="EMBL" id="JANIEX010000507">
    <property type="protein sequence ID" value="KAJ3566178.1"/>
    <property type="molecule type" value="Genomic_DNA"/>
</dbReference>
<dbReference type="InterPro" id="IPR057596">
    <property type="entry name" value="RDRP_core"/>
</dbReference>
<proteinExistence type="inferred from homology"/>
<gene>
    <name evidence="4" type="ORF">NP233_g7159</name>
</gene>
<protein>
    <recommendedName>
        <fullName evidence="1">RNA-dependent RNA polymerase</fullName>
        <ecNumber evidence="1">2.7.7.48</ecNumber>
    </recommendedName>
</protein>
<feature type="compositionally biased region" description="Low complexity" evidence="2">
    <location>
        <begin position="84"/>
        <end position="98"/>
    </location>
</feature>
<dbReference type="EC" id="2.7.7.48" evidence="1"/>
<dbReference type="Pfam" id="PF05183">
    <property type="entry name" value="RdRP"/>
    <property type="match status" value="1"/>
</dbReference>
<keyword evidence="5" id="KW-1185">Reference proteome</keyword>
<sequence>MPPQRSHNKMSTKAVSDSDGSELGDMLDEDESWWQVVENSPDIQRQLDSPQKVQVARERMYYDQSPTKSASGFVVGNSSRMQPSLAARSAGRAEAESSIPNPPIASFPLREHRGTVPVTPTKPKVPWQEPPSTGTRMAWGFNQLNMDSPSKPDKGKALRSLPSGSSTKEQPSRTVLVELSSDEEDEVTDMLAEEVSPVSTQPSPLFPTTRLSQESWTSFEDVNLARKRPRSSDSDIEVEVQPARPGLLDHVTPILPKSKARKENREDSPTKLARTISLPDNPLTFPYAYDTPPSVGEFFGGKLETDLSPNIIAHSKQAQELMDKLRLAWGVQYELARGVTLQEWTWENVCSVLREKPADLTGANAEAAYKVRAVMQDRPTTRNANQLLWKELDREQAAILENKGRGLGLMGEWDGQENWYGGRIQQIAKLSKAKDGRGYSIHLEAMEKRRSHRFARFCGSRRILQLRIPEKLIFDECAQLKEFFQRKFILCGRVFVPFYAKDHRLYMVEINEDWERQPQQESGDLYRKSYTDFVNWHNPPAYNFKQALSKYVTRFALGLSTTVPVLEFDERNMFLIDDIYGNEYKGGSPSAEETMTDGCGLINQTALIAINAQLNKQILPVALQGRIAGAKGLWLLHPTDESLEPKIWVRASQNKIKLPHLERSHRIFELVAPSHPSSTVSISQQSIVNLSFNGVPDEVLLSCVEKGLTEEIEPLLKWNHPHASLHLWSAINKSGAVSRSRLSRATAGISRALGLTRRVWKEDDDEEEVVDFDEEKSADTGRNEYSGAPLGLHEAALELVQAGFLPSAFKPLRDKIENIVATAIKSYVENFRIHLPESLEGFVVPDPLGILEEGEIYYRSSQPLIDPRTQRDFHVLTGDVILGRYPIRLASDLQKVTAVDKSDLFPWPDVIIASTKGPRSLASLLSGGDMDGDELFILREVELVRPFENKPFVPPPHGLLEDNFQKHVETVKQFCERVIESVPSQGRHVELQKALLLSLSGDRKGLYSKFHDNAIEKYGYNSPEAIRLAYMFNTLLDASKSGLILAEGIFEQDQKKYGSKFKDKDDEAFVGPTTQKKVAPPTTNLSSNFYILTKLQDRAVKTGEGLKKAIVQEVQNPGKCDPQLAKPYETATNFAHDIYRKTGIKHYEEDMSKIREHVRKAYDEWTKASAASAESRAEKGRKKKGSPKSDDGKFKRVAMIYAEEIEDINVIANVEEIKASFAHAEWPASGFSVNVAFRQLCEIKAKASKGGLVPCIPEIDEMKTIPASCIRAVERSYAD</sequence>
<feature type="compositionally biased region" description="Polar residues" evidence="2">
    <location>
        <begin position="162"/>
        <end position="173"/>
    </location>
</feature>
<evidence type="ECO:0000256" key="1">
    <source>
        <dbReference type="RuleBase" id="RU363098"/>
    </source>
</evidence>
<dbReference type="GO" id="GO:0003723">
    <property type="term" value="F:RNA binding"/>
    <property type="evidence" value="ECO:0007669"/>
    <property type="project" value="UniProtKB-KW"/>
</dbReference>
<dbReference type="GO" id="GO:0003968">
    <property type="term" value="F:RNA-directed RNA polymerase activity"/>
    <property type="evidence" value="ECO:0007669"/>
    <property type="project" value="UniProtKB-KW"/>
</dbReference>
<evidence type="ECO:0000256" key="2">
    <source>
        <dbReference type="SAM" id="MobiDB-lite"/>
    </source>
</evidence>
<feature type="region of interest" description="Disordered" evidence="2">
    <location>
        <begin position="84"/>
        <end position="175"/>
    </location>
</feature>
<name>A0AAD5VPS2_9AGAR</name>
<dbReference type="PANTHER" id="PTHR23079:SF14">
    <property type="entry name" value="RNA-DEPENDENT RNA POLYMERASE"/>
    <property type="match status" value="1"/>
</dbReference>
<dbReference type="Proteomes" id="UP001213000">
    <property type="component" value="Unassembled WGS sequence"/>
</dbReference>
<feature type="compositionally biased region" description="Low complexity" evidence="2">
    <location>
        <begin position="115"/>
        <end position="126"/>
    </location>
</feature>
<feature type="compositionally biased region" description="Basic residues" evidence="2">
    <location>
        <begin position="1"/>
        <end position="10"/>
    </location>
</feature>
<dbReference type="PANTHER" id="PTHR23079">
    <property type="entry name" value="RNA-DEPENDENT RNA POLYMERASE"/>
    <property type="match status" value="1"/>
</dbReference>